<keyword evidence="5" id="KW-0804">Transcription</keyword>
<keyword evidence="4" id="KW-0238">DNA-binding</keyword>
<reference evidence="11" key="1">
    <citation type="submission" date="2016-03" db="EMBL/GenBank/DDBJ databases">
        <authorList>
            <person name="Devillers Hugo."/>
        </authorList>
    </citation>
    <scope>NUCLEOTIDE SEQUENCE [LARGE SCALE GENOMIC DNA]</scope>
</reference>
<dbReference type="GO" id="GO:0006986">
    <property type="term" value="P:response to unfolded protein"/>
    <property type="evidence" value="ECO:0007669"/>
    <property type="project" value="UniProtKB-KW"/>
</dbReference>
<dbReference type="PANTHER" id="PTHR46714:SF6">
    <property type="entry name" value="TRANSCRIPTIONAL ACTIVATOR HAC1"/>
    <property type="match status" value="1"/>
</dbReference>
<sequence length="271" mass="30184">MAATKSFHRHSVAGSSHDAVAVNDIPVNFKSTLPPRKRAKTKEEKEQRRIERILRNRRAAHQSREKKRLHLQHLERKAALLEEILSSPDVAQLVKNDSSLRSIFDEYQVLASQADEDGSFAVHESPDSATNGQRTPESMSYSLSSSSKLTSRSNSLVSSPLRVVDEDKTRNAQQPRAMDNLLEPVPESPTVASVSFDSLLSGDLGENKSLCLLPPRTSVADPNNWNLLLTDNHDELVAHSHDEGEYPVLDMTDNSWGLDPLRNPAVIKLIR</sequence>
<evidence type="ECO:0000256" key="7">
    <source>
        <dbReference type="ARBA" id="ARBA00023242"/>
    </source>
</evidence>
<keyword evidence="7" id="KW-0539">Nucleus</keyword>
<evidence type="ECO:0000313" key="10">
    <source>
        <dbReference type="EMBL" id="SCU79099.1"/>
    </source>
</evidence>
<evidence type="ECO:0000256" key="1">
    <source>
        <dbReference type="ARBA" id="ARBA00004123"/>
    </source>
</evidence>
<evidence type="ECO:0000259" key="9">
    <source>
        <dbReference type="PROSITE" id="PS50217"/>
    </source>
</evidence>
<feature type="compositionally biased region" description="Polar residues" evidence="8">
    <location>
        <begin position="127"/>
        <end position="137"/>
    </location>
</feature>
<comment type="subcellular location">
    <subcellularLocation>
        <location evidence="1">Nucleus</location>
    </subcellularLocation>
</comment>
<keyword evidence="11" id="KW-1185">Reference proteome</keyword>
<comment type="similarity">
    <text evidence="2">Belongs to the bZIP family.</text>
</comment>
<evidence type="ECO:0000256" key="6">
    <source>
        <dbReference type="ARBA" id="ARBA00023230"/>
    </source>
</evidence>
<dbReference type="InterPro" id="IPR004827">
    <property type="entry name" value="bZIP"/>
</dbReference>
<evidence type="ECO:0000256" key="4">
    <source>
        <dbReference type="ARBA" id="ARBA00023125"/>
    </source>
</evidence>
<accession>A0A1G4IQS3</accession>
<dbReference type="GO" id="GO:0005634">
    <property type="term" value="C:nucleus"/>
    <property type="evidence" value="ECO:0007669"/>
    <property type="project" value="UniProtKB-SubCell"/>
</dbReference>
<dbReference type="EMBL" id="LT598483">
    <property type="protein sequence ID" value="SCU79099.1"/>
    <property type="molecule type" value="Genomic_DNA"/>
</dbReference>
<name>A0A1G4IQS3_9SACH</name>
<evidence type="ECO:0000256" key="3">
    <source>
        <dbReference type="ARBA" id="ARBA00023015"/>
    </source>
</evidence>
<feature type="compositionally biased region" description="Low complexity" evidence="8">
    <location>
        <begin position="138"/>
        <end position="158"/>
    </location>
</feature>
<dbReference type="Proteomes" id="UP000191144">
    <property type="component" value="Chromosome A"/>
</dbReference>
<dbReference type="PROSITE" id="PS00036">
    <property type="entry name" value="BZIP_BASIC"/>
    <property type="match status" value="1"/>
</dbReference>
<proteinExistence type="inferred from homology"/>
<dbReference type="PROSITE" id="PS50217">
    <property type="entry name" value="BZIP"/>
    <property type="match status" value="1"/>
</dbReference>
<dbReference type="AlphaFoldDB" id="A0A1G4IQS3"/>
<dbReference type="PANTHER" id="PTHR46714">
    <property type="entry name" value="TRANSCRIPTIONAL ACTIVATOR HAC1"/>
    <property type="match status" value="1"/>
</dbReference>
<organism evidence="10 11">
    <name type="scientific">Lachancea meyersii CBS 8951</name>
    <dbReference type="NCBI Taxonomy" id="1266667"/>
    <lineage>
        <taxon>Eukaryota</taxon>
        <taxon>Fungi</taxon>
        <taxon>Dikarya</taxon>
        <taxon>Ascomycota</taxon>
        <taxon>Saccharomycotina</taxon>
        <taxon>Saccharomycetes</taxon>
        <taxon>Saccharomycetales</taxon>
        <taxon>Saccharomycetaceae</taxon>
        <taxon>Lachancea</taxon>
    </lineage>
</organism>
<evidence type="ECO:0000256" key="8">
    <source>
        <dbReference type="SAM" id="MobiDB-lite"/>
    </source>
</evidence>
<feature type="domain" description="BZIP" evidence="9">
    <location>
        <begin position="46"/>
        <end position="83"/>
    </location>
</feature>
<dbReference type="OrthoDB" id="674948at2759"/>
<feature type="region of interest" description="Disordered" evidence="8">
    <location>
        <begin position="119"/>
        <end position="158"/>
    </location>
</feature>
<dbReference type="InterPro" id="IPR044280">
    <property type="entry name" value="Hac1/HY5"/>
</dbReference>
<dbReference type="Gene3D" id="1.20.5.170">
    <property type="match status" value="1"/>
</dbReference>
<dbReference type="GO" id="GO:0000981">
    <property type="term" value="F:DNA-binding transcription factor activity, RNA polymerase II-specific"/>
    <property type="evidence" value="ECO:0007669"/>
    <property type="project" value="InterPro"/>
</dbReference>
<feature type="region of interest" description="Disordered" evidence="8">
    <location>
        <begin position="29"/>
        <end position="48"/>
    </location>
</feature>
<dbReference type="SUPFAM" id="SSF57959">
    <property type="entry name" value="Leucine zipper domain"/>
    <property type="match status" value="1"/>
</dbReference>
<evidence type="ECO:0000313" key="11">
    <source>
        <dbReference type="Proteomes" id="UP000191144"/>
    </source>
</evidence>
<keyword evidence="6" id="KW-0834">Unfolded protein response</keyword>
<dbReference type="SMART" id="SM00338">
    <property type="entry name" value="BRLZ"/>
    <property type="match status" value="1"/>
</dbReference>
<dbReference type="InterPro" id="IPR046347">
    <property type="entry name" value="bZIP_sf"/>
</dbReference>
<dbReference type="GO" id="GO:0045944">
    <property type="term" value="P:positive regulation of transcription by RNA polymerase II"/>
    <property type="evidence" value="ECO:0007669"/>
    <property type="project" value="InterPro"/>
</dbReference>
<evidence type="ECO:0000256" key="2">
    <source>
        <dbReference type="ARBA" id="ARBA00007163"/>
    </source>
</evidence>
<dbReference type="GO" id="GO:0003677">
    <property type="term" value="F:DNA binding"/>
    <property type="evidence" value="ECO:0007669"/>
    <property type="project" value="UniProtKB-KW"/>
</dbReference>
<protein>
    <submittedName>
        <fullName evidence="10">LAME_0A07206g1_1</fullName>
    </submittedName>
</protein>
<keyword evidence="3" id="KW-0805">Transcription regulation</keyword>
<gene>
    <name evidence="10" type="ORF">LAME_0A07206G</name>
</gene>
<evidence type="ECO:0000256" key="5">
    <source>
        <dbReference type="ARBA" id="ARBA00023163"/>
    </source>
</evidence>